<gene>
    <name evidence="2" type="ORF">Pan216_38470</name>
</gene>
<dbReference type="InterPro" id="IPR024079">
    <property type="entry name" value="MetalloPept_cat_dom_sf"/>
</dbReference>
<dbReference type="OrthoDB" id="7831148at2"/>
<keyword evidence="1" id="KW-0812">Transmembrane</keyword>
<dbReference type="GO" id="GO:0008237">
    <property type="term" value="F:metallopeptidase activity"/>
    <property type="evidence" value="ECO:0007669"/>
    <property type="project" value="InterPro"/>
</dbReference>
<dbReference type="EMBL" id="CP036279">
    <property type="protein sequence ID" value="QDU62973.1"/>
    <property type="molecule type" value="Genomic_DNA"/>
</dbReference>
<dbReference type="AlphaFoldDB" id="A0A518B7P3"/>
<keyword evidence="1" id="KW-1133">Transmembrane helix</keyword>
<organism evidence="2 3">
    <name type="scientific">Kolteria novifilia</name>
    <dbReference type="NCBI Taxonomy" id="2527975"/>
    <lineage>
        <taxon>Bacteria</taxon>
        <taxon>Pseudomonadati</taxon>
        <taxon>Planctomycetota</taxon>
        <taxon>Planctomycetia</taxon>
        <taxon>Kolteriales</taxon>
        <taxon>Kolteriaceae</taxon>
        <taxon>Kolteria</taxon>
    </lineage>
</organism>
<reference evidence="2 3" key="1">
    <citation type="submission" date="2019-02" db="EMBL/GenBank/DDBJ databases">
        <title>Deep-cultivation of Planctomycetes and their phenomic and genomic characterization uncovers novel biology.</title>
        <authorList>
            <person name="Wiegand S."/>
            <person name="Jogler M."/>
            <person name="Boedeker C."/>
            <person name="Pinto D."/>
            <person name="Vollmers J."/>
            <person name="Rivas-Marin E."/>
            <person name="Kohn T."/>
            <person name="Peeters S.H."/>
            <person name="Heuer A."/>
            <person name="Rast P."/>
            <person name="Oberbeckmann S."/>
            <person name="Bunk B."/>
            <person name="Jeske O."/>
            <person name="Meyerdierks A."/>
            <person name="Storesund J.E."/>
            <person name="Kallscheuer N."/>
            <person name="Luecker S."/>
            <person name="Lage O.M."/>
            <person name="Pohl T."/>
            <person name="Merkel B.J."/>
            <person name="Hornburger P."/>
            <person name="Mueller R.-W."/>
            <person name="Bruemmer F."/>
            <person name="Labrenz M."/>
            <person name="Spormann A.M."/>
            <person name="Op den Camp H."/>
            <person name="Overmann J."/>
            <person name="Amann R."/>
            <person name="Jetten M.S.M."/>
            <person name="Mascher T."/>
            <person name="Medema M.H."/>
            <person name="Devos D.P."/>
            <person name="Kaster A.-K."/>
            <person name="Ovreas L."/>
            <person name="Rohde M."/>
            <person name="Galperin M.Y."/>
            <person name="Jogler C."/>
        </authorList>
    </citation>
    <scope>NUCLEOTIDE SEQUENCE [LARGE SCALE GENOMIC DNA]</scope>
    <source>
        <strain evidence="2 3">Pan216</strain>
    </source>
</reference>
<dbReference type="Proteomes" id="UP000317093">
    <property type="component" value="Chromosome"/>
</dbReference>
<evidence type="ECO:0000256" key="1">
    <source>
        <dbReference type="SAM" id="Phobius"/>
    </source>
</evidence>
<feature type="transmembrane region" description="Helical" evidence="1">
    <location>
        <begin position="280"/>
        <end position="299"/>
    </location>
</feature>
<evidence type="ECO:0000313" key="2">
    <source>
        <dbReference type="EMBL" id="QDU62973.1"/>
    </source>
</evidence>
<dbReference type="RefSeq" id="WP_145260083.1">
    <property type="nucleotide sequence ID" value="NZ_CP036279.1"/>
</dbReference>
<protein>
    <submittedName>
        <fullName evidence="2">Uncharacterized protein</fullName>
    </submittedName>
</protein>
<keyword evidence="3" id="KW-1185">Reference proteome</keyword>
<name>A0A518B7P3_9BACT</name>
<sequence length="408" mass="46768">MLENDERLTEPEARRPPIEIGWVVVGKLDKEDQEALTRVREEVLAYLQRVLPGFAWSMPVVYHEDFAVEARQEPIELLDHGLAERDQQRWDFVFVVASTALVTRYKPQAFGALSRAYGVAILSTMSIDPKARRKTVERSVRVDRMAARLQTLFFHSLGHFGGLDNREQGRNVMLDYSSVLDLDRAERYSEQQLECLRTRFQTVADRRLEESLQGRQRQTAVFYAHAALLNHREIRSAIWEAKPWEFPFRYSRQTAAAFSTLMILLLTAEVWDLGMGQHPVALGVITTSIVLGTTFYTFLRRRLYVPNPHGRRREQIVVTNVAAFAIVLTGMLTTFLLLAGLSLLLEMTFFQGTIVHDWTESPEGTITLRHYFRLSAFIASVGLVIGVLGGNFEGEHHYRHITFVDEEI</sequence>
<feature type="transmembrane region" description="Helical" evidence="1">
    <location>
        <begin position="371"/>
        <end position="392"/>
    </location>
</feature>
<evidence type="ECO:0000313" key="3">
    <source>
        <dbReference type="Proteomes" id="UP000317093"/>
    </source>
</evidence>
<dbReference type="KEGG" id="knv:Pan216_38470"/>
<accession>A0A518B7P3</accession>
<proteinExistence type="predicted"/>
<feature type="transmembrane region" description="Helical" evidence="1">
    <location>
        <begin position="320"/>
        <end position="345"/>
    </location>
</feature>
<dbReference type="Gene3D" id="3.40.390.10">
    <property type="entry name" value="Collagenase (Catalytic Domain)"/>
    <property type="match status" value="1"/>
</dbReference>
<keyword evidence="1" id="KW-0472">Membrane</keyword>